<evidence type="ECO:0000313" key="2">
    <source>
        <dbReference type="EMBL" id="KAK1671521.1"/>
    </source>
</evidence>
<reference evidence="2" key="1">
    <citation type="submission" date="2021-06" db="EMBL/GenBank/DDBJ databases">
        <title>Comparative genomics, transcriptomics and evolutionary studies reveal genomic signatures of adaptation to plant cell wall in hemibiotrophic fungi.</title>
        <authorList>
            <consortium name="DOE Joint Genome Institute"/>
            <person name="Baroncelli R."/>
            <person name="Diaz J.F."/>
            <person name="Benocci T."/>
            <person name="Peng M."/>
            <person name="Battaglia E."/>
            <person name="Haridas S."/>
            <person name="Andreopoulos W."/>
            <person name="Labutti K."/>
            <person name="Pangilinan J."/>
            <person name="Floch G.L."/>
            <person name="Makela M.R."/>
            <person name="Henrissat B."/>
            <person name="Grigoriev I.V."/>
            <person name="Crouch J.A."/>
            <person name="De Vries R.P."/>
            <person name="Sukno S.A."/>
            <person name="Thon M.R."/>
        </authorList>
    </citation>
    <scope>NUCLEOTIDE SEQUENCE</scope>
    <source>
        <strain evidence="2">CBS 193.32</strain>
    </source>
</reference>
<dbReference type="RefSeq" id="XP_060425524.1">
    <property type="nucleotide sequence ID" value="XM_060566552.1"/>
</dbReference>
<feature type="signal peptide" evidence="1">
    <location>
        <begin position="1"/>
        <end position="21"/>
    </location>
</feature>
<evidence type="ECO:0000256" key="1">
    <source>
        <dbReference type="SAM" id="SignalP"/>
    </source>
</evidence>
<dbReference type="Proteomes" id="UP001224890">
    <property type="component" value="Unassembled WGS sequence"/>
</dbReference>
<dbReference type="GeneID" id="85451078"/>
<keyword evidence="3" id="KW-1185">Reference proteome</keyword>
<keyword evidence="1" id="KW-0732">Signal</keyword>
<comment type="caution">
    <text evidence="2">The sequence shown here is derived from an EMBL/GenBank/DDBJ whole genome shotgun (WGS) entry which is preliminary data.</text>
</comment>
<proteinExistence type="predicted"/>
<protein>
    <recommendedName>
        <fullName evidence="4">Secreted protein</fullName>
    </recommendedName>
</protein>
<organism evidence="2 3">
    <name type="scientific">Colletotrichum godetiae</name>
    <dbReference type="NCBI Taxonomy" id="1209918"/>
    <lineage>
        <taxon>Eukaryota</taxon>
        <taxon>Fungi</taxon>
        <taxon>Dikarya</taxon>
        <taxon>Ascomycota</taxon>
        <taxon>Pezizomycotina</taxon>
        <taxon>Sordariomycetes</taxon>
        <taxon>Hypocreomycetidae</taxon>
        <taxon>Glomerellales</taxon>
        <taxon>Glomerellaceae</taxon>
        <taxon>Colletotrichum</taxon>
        <taxon>Colletotrichum acutatum species complex</taxon>
    </lineage>
</organism>
<gene>
    <name evidence="2" type="ORF">BDP55DRAFT_292059</name>
</gene>
<sequence>MITPGCRSSLLCSLIFFLSLGLWLRIQPLAIDSKASGLGGFAAGRPHDQSRSLTRANMRACQFHSPHTHAVSQDVFPRDRCIMPMHPSLPIPPGPQPPSIPLSLFLKAQPSPSSVSRSLMPLHISNPSLIIASFHRGWGLLAKSTQRCRPGSVA</sequence>
<feature type="chain" id="PRO_5042493217" description="Secreted protein" evidence="1">
    <location>
        <begin position="22"/>
        <end position="154"/>
    </location>
</feature>
<accession>A0AAJ0AGZ2</accession>
<evidence type="ECO:0008006" key="4">
    <source>
        <dbReference type="Google" id="ProtNLM"/>
    </source>
</evidence>
<name>A0AAJ0AGZ2_9PEZI</name>
<dbReference type="EMBL" id="JAHMHR010000046">
    <property type="protein sequence ID" value="KAK1671521.1"/>
    <property type="molecule type" value="Genomic_DNA"/>
</dbReference>
<dbReference type="AlphaFoldDB" id="A0AAJ0AGZ2"/>
<evidence type="ECO:0000313" key="3">
    <source>
        <dbReference type="Proteomes" id="UP001224890"/>
    </source>
</evidence>